<accession>A0AAV8A212</accession>
<reference evidence="3" key="1">
    <citation type="submission" date="2022-08" db="EMBL/GenBank/DDBJ databases">
        <title>Novel sulphate-reducing endosymbionts in the free-living metamonad Anaeramoeba.</title>
        <authorList>
            <person name="Jerlstrom-Hultqvist J."/>
            <person name="Cepicka I."/>
            <person name="Gallot-Lavallee L."/>
            <person name="Salas-Leiva D."/>
            <person name="Curtis B.A."/>
            <person name="Zahonova K."/>
            <person name="Pipaliya S."/>
            <person name="Dacks J."/>
            <person name="Roger A.J."/>
        </authorList>
    </citation>
    <scope>NUCLEOTIDE SEQUENCE</scope>
    <source>
        <strain evidence="3">Busselton2</strain>
    </source>
</reference>
<dbReference type="CDD" id="cd07361">
    <property type="entry name" value="MEMO_like"/>
    <property type="match status" value="1"/>
</dbReference>
<feature type="chain" id="PRO_5043809781" evidence="2">
    <location>
        <begin position="22"/>
        <end position="337"/>
    </location>
</feature>
<dbReference type="PANTHER" id="PTHR11060">
    <property type="entry name" value="PROTEIN MEMO1"/>
    <property type="match status" value="1"/>
</dbReference>
<dbReference type="EMBL" id="JANTQA010000015">
    <property type="protein sequence ID" value="KAJ3447823.1"/>
    <property type="molecule type" value="Genomic_DNA"/>
</dbReference>
<sequence>MLLFKLLIILVCFKQIMIVNCKTRQASHQGTWYPSDPKVLKRKINLELSRIQDAGNSTTTTTTPISIIVPHAGFEWCSSTSSYSWKLFQEQGVNIKRIFILGPSHFHYTNQCLLTRFTKVSTPFGEISVDVKTVQRLLSTKLFGWIPESVDLQEHSLEMQFPWISHLFDHKKVKVIPILVGDLTTNQMKEYASALKKYIKKDSRNLFVISTDFCHWGERFRYTQLPTSKERKPIWKLIKQLDMMAIEKIQSNNPTELMNYKQKWKNTICGFNSIQLFLSASQKQNLKFKFLHYDQSSRVVNDSDSSVSYVSGIWYFENSLSEEIVDNQMQSNSHLEL</sequence>
<dbReference type="PANTHER" id="PTHR11060:SF0">
    <property type="entry name" value="PROTEIN MEMO1"/>
    <property type="match status" value="1"/>
</dbReference>
<dbReference type="AlphaFoldDB" id="A0AAV8A212"/>
<dbReference type="Proteomes" id="UP001146793">
    <property type="component" value="Unassembled WGS sequence"/>
</dbReference>
<evidence type="ECO:0000256" key="1">
    <source>
        <dbReference type="ARBA" id="ARBA00006315"/>
    </source>
</evidence>
<gene>
    <name evidence="3" type="ORF">M0812_00296</name>
</gene>
<dbReference type="Pfam" id="PF01875">
    <property type="entry name" value="Memo"/>
    <property type="match status" value="1"/>
</dbReference>
<evidence type="ECO:0000256" key="2">
    <source>
        <dbReference type="SAM" id="SignalP"/>
    </source>
</evidence>
<dbReference type="Gene3D" id="3.40.830.10">
    <property type="entry name" value="LigB-like"/>
    <property type="match status" value="1"/>
</dbReference>
<proteinExistence type="inferred from homology"/>
<organism evidence="3 4">
    <name type="scientific">Anaeramoeba flamelloides</name>
    <dbReference type="NCBI Taxonomy" id="1746091"/>
    <lineage>
        <taxon>Eukaryota</taxon>
        <taxon>Metamonada</taxon>
        <taxon>Anaeramoebidae</taxon>
        <taxon>Anaeramoeba</taxon>
    </lineage>
</organism>
<evidence type="ECO:0000313" key="3">
    <source>
        <dbReference type="EMBL" id="KAJ3447823.1"/>
    </source>
</evidence>
<protein>
    <submittedName>
        <fullName evidence="3">Protein memo1</fullName>
    </submittedName>
</protein>
<dbReference type="HAMAP" id="MF_00055">
    <property type="entry name" value="MEMO1"/>
    <property type="match status" value="1"/>
</dbReference>
<evidence type="ECO:0000313" key="4">
    <source>
        <dbReference type="Proteomes" id="UP001146793"/>
    </source>
</evidence>
<feature type="signal peptide" evidence="2">
    <location>
        <begin position="1"/>
        <end position="21"/>
    </location>
</feature>
<dbReference type="InterPro" id="IPR002737">
    <property type="entry name" value="MEMO1_fam"/>
</dbReference>
<name>A0AAV8A212_9EUKA</name>
<comment type="similarity">
    <text evidence="1">Belongs to the MEMO1 family.</text>
</comment>
<comment type="caution">
    <text evidence="3">The sequence shown here is derived from an EMBL/GenBank/DDBJ whole genome shotgun (WGS) entry which is preliminary data.</text>
</comment>
<dbReference type="NCBIfam" id="TIGR04336">
    <property type="entry name" value="AmmeMemoSam_B"/>
    <property type="match status" value="1"/>
</dbReference>
<keyword evidence="2" id="KW-0732">Signal</keyword>